<proteinExistence type="predicted"/>
<keyword evidence="3" id="KW-1185">Reference proteome</keyword>
<feature type="compositionally biased region" description="Acidic residues" evidence="1">
    <location>
        <begin position="43"/>
        <end position="53"/>
    </location>
</feature>
<feature type="region of interest" description="Disordered" evidence="1">
    <location>
        <begin position="22"/>
        <end position="53"/>
    </location>
</feature>
<reference evidence="2 3" key="1">
    <citation type="submission" date="2024-04" db="EMBL/GenBank/DDBJ databases">
        <authorList>
            <person name="Fracassetti M."/>
        </authorList>
    </citation>
    <scope>NUCLEOTIDE SEQUENCE [LARGE SCALE GENOMIC DNA]</scope>
</reference>
<organism evidence="2 3">
    <name type="scientific">Linum trigynum</name>
    <dbReference type="NCBI Taxonomy" id="586398"/>
    <lineage>
        <taxon>Eukaryota</taxon>
        <taxon>Viridiplantae</taxon>
        <taxon>Streptophyta</taxon>
        <taxon>Embryophyta</taxon>
        <taxon>Tracheophyta</taxon>
        <taxon>Spermatophyta</taxon>
        <taxon>Magnoliopsida</taxon>
        <taxon>eudicotyledons</taxon>
        <taxon>Gunneridae</taxon>
        <taxon>Pentapetalae</taxon>
        <taxon>rosids</taxon>
        <taxon>fabids</taxon>
        <taxon>Malpighiales</taxon>
        <taxon>Linaceae</taxon>
        <taxon>Linum</taxon>
    </lineage>
</organism>
<accession>A0AAV2DFJ9</accession>
<evidence type="ECO:0000313" key="3">
    <source>
        <dbReference type="Proteomes" id="UP001497516"/>
    </source>
</evidence>
<dbReference type="Proteomes" id="UP001497516">
    <property type="component" value="Chromosome 2"/>
</dbReference>
<dbReference type="EMBL" id="OZ034815">
    <property type="protein sequence ID" value="CAL1371953.1"/>
    <property type="molecule type" value="Genomic_DNA"/>
</dbReference>
<sequence>MSKGDTEEDKLARLILDAKGVKVGLPPSPRADPNSLEPNADPMDSEDNFSDDEAQIFELRRRVTSASGVLKRLVKSSRVSQVV</sequence>
<evidence type="ECO:0000256" key="1">
    <source>
        <dbReference type="SAM" id="MobiDB-lite"/>
    </source>
</evidence>
<dbReference type="AlphaFoldDB" id="A0AAV2DFJ9"/>
<protein>
    <submittedName>
        <fullName evidence="2">Uncharacterized protein</fullName>
    </submittedName>
</protein>
<gene>
    <name evidence="2" type="ORF">LTRI10_LOCUS13987</name>
</gene>
<evidence type="ECO:0000313" key="2">
    <source>
        <dbReference type="EMBL" id="CAL1371953.1"/>
    </source>
</evidence>
<name>A0AAV2DFJ9_9ROSI</name>